<keyword evidence="1" id="KW-0472">Membrane</keyword>
<dbReference type="NCBIfam" id="TIGR04438">
    <property type="entry name" value="small_Trp_rich"/>
    <property type="match status" value="1"/>
</dbReference>
<dbReference type="Proteomes" id="UP000197535">
    <property type="component" value="Unassembled WGS sequence"/>
</dbReference>
<comment type="caution">
    <text evidence="2">The sequence shown here is derived from an EMBL/GenBank/DDBJ whole genome shotgun (WGS) entry which is preliminary data.</text>
</comment>
<reference evidence="2 3" key="1">
    <citation type="submission" date="2016-02" db="EMBL/GenBank/DDBJ databases">
        <authorList>
            <person name="Wen L."/>
            <person name="He K."/>
            <person name="Yang H."/>
        </authorList>
    </citation>
    <scope>NUCLEOTIDE SEQUENCE [LARGE SCALE GENOMIC DNA]</scope>
    <source>
        <strain evidence="2 3">TSA40</strain>
    </source>
</reference>
<name>A0A254TJ09_9BURK</name>
<dbReference type="RefSeq" id="WP_088709430.1">
    <property type="nucleotide sequence ID" value="NZ_LSTO01000001.1"/>
</dbReference>
<keyword evidence="3" id="KW-1185">Reference proteome</keyword>
<evidence type="ECO:0000256" key="1">
    <source>
        <dbReference type="SAM" id="Phobius"/>
    </source>
</evidence>
<sequence length="72" mass="8503">MPLIIAIVLLSALRYFEVGPVADLSWWWIIGLFAVAFVWFEFGERLFGLDKRKADEQLERARKERVSKTFKK</sequence>
<evidence type="ECO:0000313" key="3">
    <source>
        <dbReference type="Proteomes" id="UP000197535"/>
    </source>
</evidence>
<keyword evidence="1" id="KW-1133">Transmembrane helix</keyword>
<proteinExistence type="predicted"/>
<gene>
    <name evidence="2" type="ORF">AYR66_27060</name>
</gene>
<dbReference type="EMBL" id="LSTO01000001">
    <property type="protein sequence ID" value="OWW22616.1"/>
    <property type="molecule type" value="Genomic_DNA"/>
</dbReference>
<accession>A0A254TJ09</accession>
<dbReference type="OrthoDB" id="8689816at2"/>
<evidence type="ECO:0008006" key="4">
    <source>
        <dbReference type="Google" id="ProtNLM"/>
    </source>
</evidence>
<evidence type="ECO:0000313" key="2">
    <source>
        <dbReference type="EMBL" id="OWW22616.1"/>
    </source>
</evidence>
<protein>
    <recommendedName>
        <fullName evidence="4">TIGR04438 family Trp-rich protein</fullName>
    </recommendedName>
</protein>
<organism evidence="2 3">
    <name type="scientific">Noviherbaspirillum denitrificans</name>
    <dbReference type="NCBI Taxonomy" id="1968433"/>
    <lineage>
        <taxon>Bacteria</taxon>
        <taxon>Pseudomonadati</taxon>
        <taxon>Pseudomonadota</taxon>
        <taxon>Betaproteobacteria</taxon>
        <taxon>Burkholderiales</taxon>
        <taxon>Oxalobacteraceae</taxon>
        <taxon>Noviherbaspirillum</taxon>
    </lineage>
</organism>
<dbReference type="InterPro" id="IPR031044">
    <property type="entry name" value="Small_Trp_rich"/>
</dbReference>
<keyword evidence="1" id="KW-0812">Transmembrane</keyword>
<feature type="transmembrane region" description="Helical" evidence="1">
    <location>
        <begin position="24"/>
        <end position="42"/>
    </location>
</feature>
<dbReference type="AlphaFoldDB" id="A0A254TJ09"/>